<evidence type="ECO:0000259" key="1">
    <source>
        <dbReference type="Pfam" id="PF12728"/>
    </source>
</evidence>
<dbReference type="NCBIfam" id="TIGR01764">
    <property type="entry name" value="excise"/>
    <property type="match status" value="1"/>
</dbReference>
<accession>A0A7W7D353</accession>
<name>A0A7W7D353_9ACTN</name>
<dbReference type="InterPro" id="IPR041657">
    <property type="entry name" value="HTH_17"/>
</dbReference>
<proteinExistence type="predicted"/>
<dbReference type="EMBL" id="JACHND010000001">
    <property type="protein sequence ID" value="MBB4699327.1"/>
    <property type="molecule type" value="Genomic_DNA"/>
</dbReference>
<feature type="domain" description="Helix-turn-helix" evidence="1">
    <location>
        <begin position="77"/>
        <end position="125"/>
    </location>
</feature>
<protein>
    <submittedName>
        <fullName evidence="2">Excisionase family DNA binding protein</fullName>
    </submittedName>
</protein>
<reference evidence="2 3" key="1">
    <citation type="submission" date="2020-08" db="EMBL/GenBank/DDBJ databases">
        <title>Sequencing the genomes of 1000 actinobacteria strains.</title>
        <authorList>
            <person name="Klenk H.-P."/>
        </authorList>
    </citation>
    <scope>NUCLEOTIDE SEQUENCE [LARGE SCALE GENOMIC DNA]</scope>
    <source>
        <strain evidence="2 3">DSM 45784</strain>
    </source>
</reference>
<comment type="caution">
    <text evidence="2">The sequence shown here is derived from an EMBL/GenBank/DDBJ whole genome shotgun (WGS) entry which is preliminary data.</text>
</comment>
<evidence type="ECO:0000313" key="2">
    <source>
        <dbReference type="EMBL" id="MBB4699327.1"/>
    </source>
</evidence>
<dbReference type="Proteomes" id="UP000542210">
    <property type="component" value="Unassembled WGS sequence"/>
</dbReference>
<sequence>MANLSWHAHAPVIDPDKRPEIDGSIPVYLGVLADGGRLRHAYRVGGKYVELPLIAGGSVDITSTETIENLPLLLLPAQARAQLNCSKAHFYRLIAAGELETVVIGQRGRGRRIPRASLLAYIERLRGQANTLTS</sequence>
<keyword evidence="3" id="KW-1185">Reference proteome</keyword>
<dbReference type="AlphaFoldDB" id="A0A7W7D353"/>
<organism evidence="2 3">
    <name type="scientific">Sphaerisporangium siamense</name>
    <dbReference type="NCBI Taxonomy" id="795645"/>
    <lineage>
        <taxon>Bacteria</taxon>
        <taxon>Bacillati</taxon>
        <taxon>Actinomycetota</taxon>
        <taxon>Actinomycetes</taxon>
        <taxon>Streptosporangiales</taxon>
        <taxon>Streptosporangiaceae</taxon>
        <taxon>Sphaerisporangium</taxon>
    </lineage>
</organism>
<dbReference type="RefSeq" id="WP_184876775.1">
    <property type="nucleotide sequence ID" value="NZ_BOOV01000044.1"/>
</dbReference>
<gene>
    <name evidence="2" type="ORF">BJ982_000871</name>
</gene>
<evidence type="ECO:0000313" key="3">
    <source>
        <dbReference type="Proteomes" id="UP000542210"/>
    </source>
</evidence>
<dbReference type="GO" id="GO:0003677">
    <property type="term" value="F:DNA binding"/>
    <property type="evidence" value="ECO:0007669"/>
    <property type="project" value="InterPro"/>
</dbReference>
<dbReference type="Pfam" id="PF12728">
    <property type="entry name" value="HTH_17"/>
    <property type="match status" value="1"/>
</dbReference>
<dbReference type="InterPro" id="IPR010093">
    <property type="entry name" value="SinI_DNA-bd"/>
</dbReference>